<organism evidence="1 2">
    <name type="scientific">Treponema bryantii</name>
    <dbReference type="NCBI Taxonomy" id="163"/>
    <lineage>
        <taxon>Bacteria</taxon>
        <taxon>Pseudomonadati</taxon>
        <taxon>Spirochaetota</taxon>
        <taxon>Spirochaetia</taxon>
        <taxon>Spirochaetales</taxon>
        <taxon>Treponemataceae</taxon>
        <taxon>Treponema</taxon>
    </lineage>
</organism>
<proteinExistence type="predicted"/>
<evidence type="ECO:0000313" key="2">
    <source>
        <dbReference type="Proteomes" id="UP000182737"/>
    </source>
</evidence>
<sequence length="222" mass="25957">MKIVSYNINKCTQKKVDFLLSLDADVYVVPEIANNITLPDEYTMEYLGAISSKGLGIIWKKGDLNIPDWFKDDYKALSYAIPLICDDILILGFWPTNYKKNKTYTKLAKEIIDKYTPHFSKYAQCIITGDFNLYHKENAPNKAADILEIDKMLTENGFHSVYHKNANEKIGYESRNTFYMHFKKDNPFFLDYTYSKLTVKNYYFIENPQEKFSDHIGQVIEI</sequence>
<evidence type="ECO:0008006" key="3">
    <source>
        <dbReference type="Google" id="ProtNLM"/>
    </source>
</evidence>
<protein>
    <recommendedName>
        <fullName evidence="3">Exonuclease III</fullName>
    </recommendedName>
</protein>
<accession>A0A1I3LR94</accession>
<dbReference type="AlphaFoldDB" id="A0A1I3LR94"/>
<dbReference type="SUPFAM" id="SSF56219">
    <property type="entry name" value="DNase I-like"/>
    <property type="match status" value="1"/>
</dbReference>
<evidence type="ECO:0000313" key="1">
    <source>
        <dbReference type="EMBL" id="SFI87304.1"/>
    </source>
</evidence>
<name>A0A1I3LR94_9SPIR</name>
<dbReference type="InterPro" id="IPR036691">
    <property type="entry name" value="Endo/exonu/phosph_ase_sf"/>
</dbReference>
<dbReference type="EMBL" id="FORI01000007">
    <property type="protein sequence ID" value="SFI87304.1"/>
    <property type="molecule type" value="Genomic_DNA"/>
</dbReference>
<gene>
    <name evidence="1" type="ORF">SAMN04487775_107149</name>
</gene>
<dbReference type="Gene3D" id="3.60.10.10">
    <property type="entry name" value="Endonuclease/exonuclease/phosphatase"/>
    <property type="match status" value="1"/>
</dbReference>
<dbReference type="Proteomes" id="UP000182737">
    <property type="component" value="Unassembled WGS sequence"/>
</dbReference>
<dbReference type="RefSeq" id="WP_074932398.1">
    <property type="nucleotide sequence ID" value="NZ_FORI01000007.1"/>
</dbReference>
<keyword evidence="2" id="KW-1185">Reference proteome</keyword>
<reference evidence="2" key="1">
    <citation type="submission" date="2016-10" db="EMBL/GenBank/DDBJ databases">
        <authorList>
            <person name="Varghese N."/>
            <person name="Submissions S."/>
        </authorList>
    </citation>
    <scope>NUCLEOTIDE SEQUENCE [LARGE SCALE GENOMIC DNA]</scope>
    <source>
        <strain evidence="2">XBD1002</strain>
    </source>
</reference>
<dbReference type="OrthoDB" id="583592at2"/>